<dbReference type="GeneID" id="5481333"/>
<dbReference type="Proteomes" id="UP000001312">
    <property type="component" value="Unassembled WGS sequence"/>
</dbReference>
<gene>
    <name evidence="1" type="ORF">SS1G_13752</name>
</gene>
<dbReference type="HOGENOM" id="CLU_093571_0_0_1"/>
<evidence type="ECO:0000313" key="2">
    <source>
        <dbReference type="Proteomes" id="UP000001312"/>
    </source>
</evidence>
<dbReference type="EMBL" id="CH476647">
    <property type="protein sequence ID" value="EDN98893.1"/>
    <property type="molecule type" value="Genomic_DNA"/>
</dbReference>
<dbReference type="InParanoid" id="A7F822"/>
<dbReference type="KEGG" id="ssl:SS1G_13752"/>
<name>A7F822_SCLS1</name>
<protein>
    <submittedName>
        <fullName evidence="1">Uncharacterized protein</fullName>
    </submittedName>
</protein>
<accession>A7F822</accession>
<proteinExistence type="predicted"/>
<dbReference type="RefSeq" id="XP_001585184.1">
    <property type="nucleotide sequence ID" value="XM_001585134.1"/>
</dbReference>
<sequence>MIDQEQAEGKIYQCKSWGGINETLMAEGIRGYIHRLRPALQDHDREEAIEISASGPVSSSKLIVIDYINQMVHPSQVEGKLYVFLPKAELKEMDITLDTNVTDIVRIHKVICLGTVHGRPDYVKVMTITTKVIENHDYVPISPTRKKPYDIQIKLRNNLGWGYSRGQPAIFITTLPELSYLKIDEFYEVPVEALREATDDYENPLSIPTRHHGGLAELKNHIRCRDKACNSAAAYQQMHERELLEVTENLSLNSEQHNHG</sequence>
<organism evidence="1 2">
    <name type="scientific">Sclerotinia sclerotiorum (strain ATCC 18683 / 1980 / Ss-1)</name>
    <name type="common">White mold</name>
    <name type="synonym">Whetzelinia sclerotiorum</name>
    <dbReference type="NCBI Taxonomy" id="665079"/>
    <lineage>
        <taxon>Eukaryota</taxon>
        <taxon>Fungi</taxon>
        <taxon>Dikarya</taxon>
        <taxon>Ascomycota</taxon>
        <taxon>Pezizomycotina</taxon>
        <taxon>Leotiomycetes</taxon>
        <taxon>Helotiales</taxon>
        <taxon>Sclerotiniaceae</taxon>
        <taxon>Sclerotinia</taxon>
    </lineage>
</organism>
<evidence type="ECO:0000313" key="1">
    <source>
        <dbReference type="EMBL" id="EDN98893.1"/>
    </source>
</evidence>
<keyword evidence="2" id="KW-1185">Reference proteome</keyword>
<reference evidence="2" key="1">
    <citation type="journal article" date="2011" name="PLoS Genet.">
        <title>Genomic analysis of the necrotrophic fungal pathogens Sclerotinia sclerotiorum and Botrytis cinerea.</title>
        <authorList>
            <person name="Amselem J."/>
            <person name="Cuomo C.A."/>
            <person name="van Kan J.A."/>
            <person name="Viaud M."/>
            <person name="Benito E.P."/>
            <person name="Couloux A."/>
            <person name="Coutinho P.M."/>
            <person name="de Vries R.P."/>
            <person name="Dyer P.S."/>
            <person name="Fillinger S."/>
            <person name="Fournier E."/>
            <person name="Gout L."/>
            <person name="Hahn M."/>
            <person name="Kohn L."/>
            <person name="Lapalu N."/>
            <person name="Plummer K.M."/>
            <person name="Pradier J.M."/>
            <person name="Quevillon E."/>
            <person name="Sharon A."/>
            <person name="Simon A."/>
            <person name="ten Have A."/>
            <person name="Tudzynski B."/>
            <person name="Tudzynski P."/>
            <person name="Wincker P."/>
            <person name="Andrew M."/>
            <person name="Anthouard V."/>
            <person name="Beever R.E."/>
            <person name="Beffa R."/>
            <person name="Benoit I."/>
            <person name="Bouzid O."/>
            <person name="Brault B."/>
            <person name="Chen Z."/>
            <person name="Choquer M."/>
            <person name="Collemare J."/>
            <person name="Cotton P."/>
            <person name="Danchin E.G."/>
            <person name="Da Silva C."/>
            <person name="Gautier A."/>
            <person name="Giraud C."/>
            <person name="Giraud T."/>
            <person name="Gonzalez C."/>
            <person name="Grossetete S."/>
            <person name="Guldener U."/>
            <person name="Henrissat B."/>
            <person name="Howlett B.J."/>
            <person name="Kodira C."/>
            <person name="Kretschmer M."/>
            <person name="Lappartient A."/>
            <person name="Leroch M."/>
            <person name="Levis C."/>
            <person name="Mauceli E."/>
            <person name="Neuveglise C."/>
            <person name="Oeser B."/>
            <person name="Pearson M."/>
            <person name="Poulain J."/>
            <person name="Poussereau N."/>
            <person name="Quesneville H."/>
            <person name="Rascle C."/>
            <person name="Schumacher J."/>
            <person name="Segurens B."/>
            <person name="Sexton A."/>
            <person name="Silva E."/>
            <person name="Sirven C."/>
            <person name="Soanes D.M."/>
            <person name="Talbot N.J."/>
            <person name="Templeton M."/>
            <person name="Yandava C."/>
            <person name="Yarden O."/>
            <person name="Zeng Q."/>
            <person name="Rollins J.A."/>
            <person name="Lebrun M.H."/>
            <person name="Dickman M."/>
        </authorList>
    </citation>
    <scope>NUCLEOTIDE SEQUENCE [LARGE SCALE GENOMIC DNA]</scope>
    <source>
        <strain evidence="2">ATCC 18683 / 1980 / Ss-1</strain>
    </source>
</reference>
<dbReference type="AlphaFoldDB" id="A7F822"/>